<dbReference type="Proteomes" id="UP000076871">
    <property type="component" value="Unassembled WGS sequence"/>
</dbReference>
<dbReference type="RefSeq" id="XP_040768584.1">
    <property type="nucleotide sequence ID" value="XM_040902130.1"/>
</dbReference>
<keyword evidence="3" id="KW-1185">Reference proteome</keyword>
<feature type="region of interest" description="Disordered" evidence="1">
    <location>
        <begin position="121"/>
        <end position="168"/>
    </location>
</feature>
<evidence type="ECO:0000313" key="2">
    <source>
        <dbReference type="EMBL" id="KZT10844.1"/>
    </source>
</evidence>
<evidence type="ECO:0000313" key="3">
    <source>
        <dbReference type="Proteomes" id="UP000076871"/>
    </source>
</evidence>
<dbReference type="GeneID" id="63819161"/>
<accession>A0A165GUV2</accession>
<protein>
    <submittedName>
        <fullName evidence="2">Uncharacterized protein</fullName>
    </submittedName>
</protein>
<organism evidence="2 3">
    <name type="scientific">Laetiporus sulphureus 93-53</name>
    <dbReference type="NCBI Taxonomy" id="1314785"/>
    <lineage>
        <taxon>Eukaryota</taxon>
        <taxon>Fungi</taxon>
        <taxon>Dikarya</taxon>
        <taxon>Basidiomycota</taxon>
        <taxon>Agaricomycotina</taxon>
        <taxon>Agaricomycetes</taxon>
        <taxon>Polyporales</taxon>
        <taxon>Laetiporus</taxon>
    </lineage>
</organism>
<dbReference type="EMBL" id="KV427608">
    <property type="protein sequence ID" value="KZT10844.1"/>
    <property type="molecule type" value="Genomic_DNA"/>
</dbReference>
<gene>
    <name evidence="2" type="ORF">LAESUDRAFT_352422</name>
</gene>
<reference evidence="2 3" key="1">
    <citation type="journal article" date="2016" name="Mol. Biol. Evol.">
        <title>Comparative Genomics of Early-Diverging Mushroom-Forming Fungi Provides Insights into the Origins of Lignocellulose Decay Capabilities.</title>
        <authorList>
            <person name="Nagy L.G."/>
            <person name="Riley R."/>
            <person name="Tritt A."/>
            <person name="Adam C."/>
            <person name="Daum C."/>
            <person name="Floudas D."/>
            <person name="Sun H."/>
            <person name="Yadav J.S."/>
            <person name="Pangilinan J."/>
            <person name="Larsson K.H."/>
            <person name="Matsuura K."/>
            <person name="Barry K."/>
            <person name="Labutti K."/>
            <person name="Kuo R."/>
            <person name="Ohm R.A."/>
            <person name="Bhattacharya S.S."/>
            <person name="Shirouzu T."/>
            <person name="Yoshinaga Y."/>
            <person name="Martin F.M."/>
            <person name="Grigoriev I.V."/>
            <person name="Hibbett D.S."/>
        </authorList>
    </citation>
    <scope>NUCLEOTIDE SEQUENCE [LARGE SCALE GENOMIC DNA]</scope>
    <source>
        <strain evidence="2 3">93-53</strain>
    </source>
</reference>
<proteinExistence type="predicted"/>
<name>A0A165GUV2_9APHY</name>
<sequence length="237" mass="25931">MEWVAVVGFVAQRQVLDGRSRGDRVFVTIGTNETWWWSPPGRCTQNVTRAGPRELTGNETRSRIESIAASEHESDVGGKACSSCGRSDDRLAAGQLALQGEHGVGCVEVAAKDRCGTPRQWAATPAARGDEGIAAGIGRRRRSRSEGRPSSARIPAPPTQSAPAKRKSKWRLSSGSFIVPVRRRCYFSLQSAPSLLQFISLSARVQPAPPQAPLLQQPYCLHPFSFPQSRRSNQRVW</sequence>
<evidence type="ECO:0000256" key="1">
    <source>
        <dbReference type="SAM" id="MobiDB-lite"/>
    </source>
</evidence>
<dbReference type="AlphaFoldDB" id="A0A165GUV2"/>
<dbReference type="InParanoid" id="A0A165GUV2"/>